<dbReference type="RefSeq" id="WP_136573508.1">
    <property type="nucleotide sequence ID" value="NZ_STFG01000009.1"/>
</dbReference>
<evidence type="ECO:0000256" key="1">
    <source>
        <dbReference type="ARBA" id="ARBA00004571"/>
    </source>
</evidence>
<dbReference type="OrthoDB" id="6975458at2"/>
<feature type="chain" id="PRO_5020739585" evidence="11">
    <location>
        <begin position="21"/>
        <end position="386"/>
    </location>
</feature>
<evidence type="ECO:0000256" key="10">
    <source>
        <dbReference type="ARBA" id="ARBA00023237"/>
    </source>
</evidence>
<organism evidence="13 14">
    <name type="scientific">Lampropedia puyangensis</name>
    <dbReference type="NCBI Taxonomy" id="1330072"/>
    <lineage>
        <taxon>Bacteria</taxon>
        <taxon>Pseudomonadati</taxon>
        <taxon>Pseudomonadota</taxon>
        <taxon>Betaproteobacteria</taxon>
        <taxon>Burkholderiales</taxon>
        <taxon>Comamonadaceae</taxon>
        <taxon>Lampropedia</taxon>
    </lineage>
</organism>
<feature type="domain" description="Porin" evidence="12">
    <location>
        <begin position="10"/>
        <end position="356"/>
    </location>
</feature>
<comment type="caution">
    <text evidence="13">The sequence shown here is derived from an EMBL/GenBank/DDBJ whole genome shotgun (WGS) entry which is preliminary data.</text>
</comment>
<evidence type="ECO:0000256" key="11">
    <source>
        <dbReference type="SAM" id="SignalP"/>
    </source>
</evidence>
<dbReference type="InterPro" id="IPR033900">
    <property type="entry name" value="Gram_neg_porin_domain"/>
</dbReference>
<dbReference type="GO" id="GO:0006811">
    <property type="term" value="P:monoatomic ion transport"/>
    <property type="evidence" value="ECO:0007669"/>
    <property type="project" value="UniProtKB-KW"/>
</dbReference>
<evidence type="ECO:0000256" key="9">
    <source>
        <dbReference type="ARBA" id="ARBA00023136"/>
    </source>
</evidence>
<feature type="signal peptide" evidence="11">
    <location>
        <begin position="1"/>
        <end position="20"/>
    </location>
</feature>
<dbReference type="PANTHER" id="PTHR34501:SF9">
    <property type="entry name" value="MAJOR OUTER MEMBRANE PROTEIN P.IA"/>
    <property type="match status" value="1"/>
</dbReference>
<dbReference type="GO" id="GO:0046930">
    <property type="term" value="C:pore complex"/>
    <property type="evidence" value="ECO:0007669"/>
    <property type="project" value="UniProtKB-KW"/>
</dbReference>
<keyword evidence="7" id="KW-0406">Ion transport</keyword>
<keyword evidence="9" id="KW-0472">Membrane</keyword>
<dbReference type="SUPFAM" id="SSF56935">
    <property type="entry name" value="Porins"/>
    <property type="match status" value="1"/>
</dbReference>
<evidence type="ECO:0000256" key="5">
    <source>
        <dbReference type="ARBA" id="ARBA00022692"/>
    </source>
</evidence>
<comment type="subcellular location">
    <subcellularLocation>
        <location evidence="1">Cell outer membrane</location>
        <topology evidence="1">Multi-pass membrane protein</topology>
    </subcellularLocation>
</comment>
<dbReference type="CDD" id="cd00342">
    <property type="entry name" value="gram_neg_porins"/>
    <property type="match status" value="1"/>
</dbReference>
<evidence type="ECO:0000313" key="14">
    <source>
        <dbReference type="Proteomes" id="UP000308917"/>
    </source>
</evidence>
<keyword evidence="8" id="KW-0626">Porin</keyword>
<evidence type="ECO:0000259" key="12">
    <source>
        <dbReference type="Pfam" id="PF13609"/>
    </source>
</evidence>
<dbReference type="GO" id="GO:0015288">
    <property type="term" value="F:porin activity"/>
    <property type="evidence" value="ECO:0007669"/>
    <property type="project" value="UniProtKB-KW"/>
</dbReference>
<dbReference type="GO" id="GO:0009279">
    <property type="term" value="C:cell outer membrane"/>
    <property type="evidence" value="ECO:0007669"/>
    <property type="project" value="UniProtKB-SubCell"/>
</dbReference>
<proteinExistence type="predicted"/>
<dbReference type="InterPro" id="IPR023614">
    <property type="entry name" value="Porin_dom_sf"/>
</dbReference>
<evidence type="ECO:0000256" key="8">
    <source>
        <dbReference type="ARBA" id="ARBA00023114"/>
    </source>
</evidence>
<gene>
    <name evidence="13" type="ORF">E9531_09360</name>
</gene>
<comment type="subunit">
    <text evidence="2">Homotrimer.</text>
</comment>
<dbReference type="Pfam" id="PF13609">
    <property type="entry name" value="Porin_4"/>
    <property type="match status" value="1"/>
</dbReference>
<dbReference type="InterPro" id="IPR050298">
    <property type="entry name" value="Gram-neg_bact_OMP"/>
</dbReference>
<dbReference type="Gene3D" id="2.40.160.10">
    <property type="entry name" value="Porin"/>
    <property type="match status" value="1"/>
</dbReference>
<evidence type="ECO:0000313" key="13">
    <source>
        <dbReference type="EMBL" id="THU00989.1"/>
    </source>
</evidence>
<keyword evidence="6 11" id="KW-0732">Signal</keyword>
<keyword evidence="5" id="KW-0812">Transmembrane</keyword>
<accession>A0A4S8F202</accession>
<dbReference type="EMBL" id="STFG01000009">
    <property type="protein sequence ID" value="THU00989.1"/>
    <property type="molecule type" value="Genomic_DNA"/>
</dbReference>
<keyword evidence="4" id="KW-1134">Transmembrane beta strand</keyword>
<keyword evidence="14" id="KW-1185">Reference proteome</keyword>
<name>A0A4S8F202_9BURK</name>
<evidence type="ECO:0000256" key="6">
    <source>
        <dbReference type="ARBA" id="ARBA00022729"/>
    </source>
</evidence>
<evidence type="ECO:0000256" key="2">
    <source>
        <dbReference type="ARBA" id="ARBA00011233"/>
    </source>
</evidence>
<dbReference type="Proteomes" id="UP000308917">
    <property type="component" value="Unassembled WGS sequence"/>
</dbReference>
<protein>
    <submittedName>
        <fullName evidence="13">Porin</fullName>
    </submittedName>
</protein>
<reference evidence="13 14" key="1">
    <citation type="journal article" date="2015" name="Antonie Van Leeuwenhoek">
        <title>Lampropedia puyangensis sp. nov., isolated from symptomatic bark of Populus ? euramericana canker and emended description of Lampropedia hyalina (Ehrenberg 1832) Lee et al. 2004.</title>
        <authorList>
            <person name="Li Y."/>
            <person name="Wang T."/>
            <person name="Piao C.G."/>
            <person name="Wang L.F."/>
            <person name="Tian G.Z."/>
            <person name="Zhu T.H."/>
            <person name="Guo M.W."/>
        </authorList>
    </citation>
    <scope>NUCLEOTIDE SEQUENCE [LARGE SCALE GENOMIC DNA]</scope>
    <source>
        <strain evidence="13 14">2-bin</strain>
    </source>
</reference>
<sequence>MKAKLTLGMLAIGAAFPLMAQSNVQLYGIVDAAIRHTTNEGPAGNKGSSQTKMIPGGMSQSRLGINVSEDLGNGLSALANFEQRILTTDGSVVGNNFQHAWVGLRSKQWGQLIMGRHWNVMFDLYTSTYASYPYSPYMEAFKPEVGMSMGARSNELIKYIGQLGNFRFAVQTTLKGEGATTVNGATYSSGGKSTGGYLRWADGGWAVGAGYLQRKFGSADKKLESYAIGGSYRTGPWYFNTAYGENKHNLDGQANCGANIQCNVDYSVLSSLWSGTSNGGFSGAAFTAANKRKMATVGFGYQVTPQLNWGVHYWYAKQSGRTAMADGKAHFASTVLDYAFSKRTDAYFSVDYTKLSGEHVSLTDTSGAANGAKNRTGVTIGIRHRF</sequence>
<keyword evidence="10" id="KW-0998">Cell outer membrane</keyword>
<keyword evidence="3" id="KW-0813">Transport</keyword>
<evidence type="ECO:0000256" key="3">
    <source>
        <dbReference type="ARBA" id="ARBA00022448"/>
    </source>
</evidence>
<evidence type="ECO:0000256" key="7">
    <source>
        <dbReference type="ARBA" id="ARBA00023065"/>
    </source>
</evidence>
<dbReference type="AlphaFoldDB" id="A0A4S8F202"/>
<dbReference type="PANTHER" id="PTHR34501">
    <property type="entry name" value="PROTEIN YDDL-RELATED"/>
    <property type="match status" value="1"/>
</dbReference>
<evidence type="ECO:0000256" key="4">
    <source>
        <dbReference type="ARBA" id="ARBA00022452"/>
    </source>
</evidence>